<comment type="caution">
    <text evidence="1">The sequence shown here is derived from an EMBL/GenBank/DDBJ whole genome shotgun (WGS) entry which is preliminary data.</text>
</comment>
<organism evidence="1 2">
    <name type="scientific">Candidatus Thermofonsia Clade 1 bacterium</name>
    <dbReference type="NCBI Taxonomy" id="2364210"/>
    <lineage>
        <taxon>Bacteria</taxon>
        <taxon>Bacillati</taxon>
        <taxon>Chloroflexota</taxon>
        <taxon>Candidatus Thermofontia</taxon>
        <taxon>Candidatus Thermofonsia Clade 1</taxon>
    </lineage>
</organism>
<name>A0A2M8PCX9_9CHLR</name>
<accession>A0A2M8PCX9</accession>
<evidence type="ECO:0000313" key="1">
    <source>
        <dbReference type="EMBL" id="PJF35399.1"/>
    </source>
</evidence>
<dbReference type="EMBL" id="PGTM01000161">
    <property type="protein sequence ID" value="PJF35399.1"/>
    <property type="molecule type" value="Genomic_DNA"/>
</dbReference>
<protein>
    <recommendedName>
        <fullName evidence="3">Helicase HerA barrel domain-containing protein</fullName>
    </recommendedName>
</protein>
<gene>
    <name evidence="1" type="ORF">CUN49_10785</name>
</gene>
<reference evidence="1 2" key="1">
    <citation type="submission" date="2017-11" db="EMBL/GenBank/DDBJ databases">
        <title>Evolution of Phototrophy in the Chloroflexi Phylum Driven by Horizontal Gene Transfer.</title>
        <authorList>
            <person name="Ward L.M."/>
            <person name="Hemp J."/>
            <person name="Shih P.M."/>
            <person name="Mcglynn S.E."/>
            <person name="Fischer W."/>
        </authorList>
    </citation>
    <scope>NUCLEOTIDE SEQUENCE [LARGE SCALE GENOMIC DNA]</scope>
    <source>
        <strain evidence="1">JP3_13</strain>
    </source>
</reference>
<dbReference type="Proteomes" id="UP000229681">
    <property type="component" value="Unassembled WGS sequence"/>
</dbReference>
<dbReference type="AlphaFoldDB" id="A0A2M8PCX9"/>
<proteinExistence type="predicted"/>
<evidence type="ECO:0000313" key="2">
    <source>
        <dbReference type="Proteomes" id="UP000229681"/>
    </source>
</evidence>
<evidence type="ECO:0008006" key="3">
    <source>
        <dbReference type="Google" id="ProtNLM"/>
    </source>
</evidence>
<sequence>MIGRVLRASTTGFECGTRSSDLNEPAFGAFVQARRRNEPTAIIGLIYAIRIDDDPLVRQLIMANSINAATMRDQRENRMVPVEISVITIGCMEGDRPIYALPPRPPLSLDPVYLCDAEMLYAFTQHFDFFRLVLQATQLPSEELLAAALRFAAAVRPHSEQNAYLIRAGQRLAQLLSHDLPRLHHLLRLIRPG</sequence>